<dbReference type="Gene3D" id="3.80.10.10">
    <property type="entry name" value="Ribonuclease Inhibitor"/>
    <property type="match status" value="1"/>
</dbReference>
<dbReference type="PANTHER" id="PTHR38926">
    <property type="entry name" value="F-BOX DOMAIN CONTAINING PROTEIN, EXPRESSED"/>
    <property type="match status" value="1"/>
</dbReference>
<name>A0AAD7GWN9_MYCRO</name>
<dbReference type="Proteomes" id="UP001221757">
    <property type="component" value="Unassembled WGS sequence"/>
</dbReference>
<proteinExistence type="predicted"/>
<dbReference type="SUPFAM" id="SSF52047">
    <property type="entry name" value="RNI-like"/>
    <property type="match status" value="1"/>
</dbReference>
<reference evidence="1" key="1">
    <citation type="submission" date="2023-03" db="EMBL/GenBank/DDBJ databases">
        <title>Massive genome expansion in bonnet fungi (Mycena s.s.) driven by repeated elements and novel gene families across ecological guilds.</title>
        <authorList>
            <consortium name="Lawrence Berkeley National Laboratory"/>
            <person name="Harder C.B."/>
            <person name="Miyauchi S."/>
            <person name="Viragh M."/>
            <person name="Kuo A."/>
            <person name="Thoen E."/>
            <person name="Andreopoulos B."/>
            <person name="Lu D."/>
            <person name="Skrede I."/>
            <person name="Drula E."/>
            <person name="Henrissat B."/>
            <person name="Morin E."/>
            <person name="Kohler A."/>
            <person name="Barry K."/>
            <person name="LaButti K."/>
            <person name="Morin E."/>
            <person name="Salamov A."/>
            <person name="Lipzen A."/>
            <person name="Mereny Z."/>
            <person name="Hegedus B."/>
            <person name="Baldrian P."/>
            <person name="Stursova M."/>
            <person name="Weitz H."/>
            <person name="Taylor A."/>
            <person name="Grigoriev I.V."/>
            <person name="Nagy L.G."/>
            <person name="Martin F."/>
            <person name="Kauserud H."/>
        </authorList>
    </citation>
    <scope>NUCLEOTIDE SEQUENCE</scope>
    <source>
        <strain evidence="1">CBHHK067</strain>
    </source>
</reference>
<sequence>MDAPLSASFEQQAKSTIAASEARIEEIDSQIRDLLYQRDQEHSLITALKLVIAPIRKVPVELLVEIFHQALWWSSTLKKVLALSHVCVFWRRVACKTPALWRISPEIDIGRTSAAYTAATKLWLERSAPLAIRIRLSASADVKDSPELVKLLLDVAHRWATFTAHDAVFPELAKLGPGALKQLQVVELSYWKSSKCHPTTSAFLTATRLRSVTLAVSDTARFPMPWAQLKYLNLEDSDPQLCLDILLQCTDIVSAKINSRAWSRLPPAPAVATITLPRLEDLSLEFGPGRADHIAPIFERMTVPNLRKMHIWIEPWPPETSDAFTQFQDRAPNLEELSIQSCDLSSDELHAILVRAPSLTKLELESCFHCIDDFLLDELTYSPLDAVHLAPRLQTLNLYSISDRFAAKKMGKMVRSRWWSDKNLQALTQPPAVARWKRVNISCDDEEKFEPALQAKMEQYRSEGLDVDLS</sequence>
<gene>
    <name evidence="1" type="ORF">B0H17DRAFT_1174756</name>
</gene>
<evidence type="ECO:0008006" key="3">
    <source>
        <dbReference type="Google" id="ProtNLM"/>
    </source>
</evidence>
<dbReference type="AlphaFoldDB" id="A0AAD7GWN9"/>
<protein>
    <recommendedName>
        <fullName evidence="3">F-box domain-containing protein</fullName>
    </recommendedName>
</protein>
<evidence type="ECO:0000313" key="2">
    <source>
        <dbReference type="Proteomes" id="UP001221757"/>
    </source>
</evidence>
<dbReference type="PANTHER" id="PTHR38926:SF5">
    <property type="entry name" value="F-BOX AND LEUCINE-RICH REPEAT PROTEIN 6"/>
    <property type="match status" value="1"/>
</dbReference>
<dbReference type="Gene3D" id="1.20.1280.50">
    <property type="match status" value="1"/>
</dbReference>
<accession>A0AAD7GWN9</accession>
<dbReference type="EMBL" id="JARKIE010000006">
    <property type="protein sequence ID" value="KAJ7706697.1"/>
    <property type="molecule type" value="Genomic_DNA"/>
</dbReference>
<dbReference type="InterPro" id="IPR032675">
    <property type="entry name" value="LRR_dom_sf"/>
</dbReference>
<keyword evidence="2" id="KW-1185">Reference proteome</keyword>
<comment type="caution">
    <text evidence="1">The sequence shown here is derived from an EMBL/GenBank/DDBJ whole genome shotgun (WGS) entry which is preliminary data.</text>
</comment>
<organism evidence="1 2">
    <name type="scientific">Mycena rosella</name>
    <name type="common">Pink bonnet</name>
    <name type="synonym">Agaricus rosellus</name>
    <dbReference type="NCBI Taxonomy" id="1033263"/>
    <lineage>
        <taxon>Eukaryota</taxon>
        <taxon>Fungi</taxon>
        <taxon>Dikarya</taxon>
        <taxon>Basidiomycota</taxon>
        <taxon>Agaricomycotina</taxon>
        <taxon>Agaricomycetes</taxon>
        <taxon>Agaricomycetidae</taxon>
        <taxon>Agaricales</taxon>
        <taxon>Marasmiineae</taxon>
        <taxon>Mycenaceae</taxon>
        <taxon>Mycena</taxon>
    </lineage>
</organism>
<evidence type="ECO:0000313" key="1">
    <source>
        <dbReference type="EMBL" id="KAJ7706697.1"/>
    </source>
</evidence>